<sequence length="138" mass="15346">MSAVHYDSYTEARSHLKDLLDAASEGRVATVRRDTDYAAVVDAERLRYALAMLCPSSAEVVSENNGWSVFLPGLPIAADGATLDEAIDETVLALREYAEDWQDRLRNAPNHRENWGLVQLVSLSTDAQLRDWLVGARE</sequence>
<comment type="similarity">
    <text evidence="1">Belongs to the phD/YefM antitoxin family.</text>
</comment>
<dbReference type="Gene3D" id="3.30.160.620">
    <property type="match status" value="1"/>
</dbReference>
<dbReference type="Pfam" id="PF12910">
    <property type="entry name" value="PHD_like"/>
    <property type="match status" value="1"/>
</dbReference>
<gene>
    <name evidence="2" type="ORF">GV791_04410</name>
</gene>
<dbReference type="EMBL" id="JAAGVB010000005">
    <property type="protein sequence ID" value="NEW31804.1"/>
    <property type="molecule type" value="Genomic_DNA"/>
</dbReference>
<dbReference type="InterPro" id="IPR036165">
    <property type="entry name" value="YefM-like_sf"/>
</dbReference>
<evidence type="ECO:0000256" key="1">
    <source>
        <dbReference type="ARBA" id="ARBA00009981"/>
    </source>
</evidence>
<accession>A0A6P1CKF1</accession>
<dbReference type="SUPFAM" id="SSF143100">
    <property type="entry name" value="TTHA1013/TTHA0281-like"/>
    <property type="match status" value="1"/>
</dbReference>
<comment type="caution">
    <text evidence="2">The sequence shown here is derived from an EMBL/GenBank/DDBJ whole genome shotgun (WGS) entry which is preliminary data.</text>
</comment>
<evidence type="ECO:0000313" key="3">
    <source>
        <dbReference type="Proteomes" id="UP000471166"/>
    </source>
</evidence>
<name>A0A6P1CKF1_9NOCA</name>
<dbReference type="AlphaFoldDB" id="A0A6P1CKF1"/>
<dbReference type="Proteomes" id="UP000471166">
    <property type="component" value="Unassembled WGS sequence"/>
</dbReference>
<dbReference type="InterPro" id="IPR035424">
    <property type="entry name" value="Antitoxin_RelB"/>
</dbReference>
<proteinExistence type="inferred from homology"/>
<dbReference type="OMA" id="HYDSYTE"/>
<dbReference type="SUPFAM" id="SSF143120">
    <property type="entry name" value="YefM-like"/>
    <property type="match status" value="1"/>
</dbReference>
<dbReference type="InterPro" id="IPR035069">
    <property type="entry name" value="TTHA1013/TTHA0281-like"/>
</dbReference>
<protein>
    <submittedName>
        <fullName evidence="2">Prevent-host-death protein</fullName>
    </submittedName>
</protein>
<reference evidence="2 3" key="1">
    <citation type="submission" date="2020-01" db="EMBL/GenBank/DDBJ databases">
        <title>Genetics and antimicrobial susceptibilities of Nocardia species isolated from the soil; a comparison with species isolated from humans.</title>
        <authorList>
            <person name="Carrasco G."/>
            <person name="Monzon S."/>
            <person name="Sansegundo M."/>
            <person name="Garcia E."/>
            <person name="Garrido N."/>
            <person name="Medina M.J."/>
            <person name="Villalon P."/>
            <person name="Ramirez-Arocha A.C."/>
            <person name="Jimenez P."/>
            <person name="Cuesta I."/>
            <person name="Valdezate S."/>
        </authorList>
    </citation>
    <scope>NUCLEOTIDE SEQUENCE [LARGE SCALE GENOMIC DNA]</scope>
    <source>
        <strain evidence="2 3">CNM20110626</strain>
    </source>
</reference>
<evidence type="ECO:0000313" key="2">
    <source>
        <dbReference type="EMBL" id="NEW31804.1"/>
    </source>
</evidence>
<organism evidence="2 3">
    <name type="scientific">Nocardia cyriacigeorgica</name>
    <dbReference type="NCBI Taxonomy" id="135487"/>
    <lineage>
        <taxon>Bacteria</taxon>
        <taxon>Bacillati</taxon>
        <taxon>Actinomycetota</taxon>
        <taxon>Actinomycetes</taxon>
        <taxon>Mycobacteriales</taxon>
        <taxon>Nocardiaceae</taxon>
        <taxon>Nocardia</taxon>
    </lineage>
</organism>
<dbReference type="RefSeq" id="WP_014349285.1">
    <property type="nucleotide sequence ID" value="NZ_AP026975.1"/>
</dbReference>